<feature type="domain" description="YCII-related" evidence="2">
    <location>
        <begin position="4"/>
        <end position="69"/>
    </location>
</feature>
<evidence type="ECO:0000313" key="4">
    <source>
        <dbReference type="Proteomes" id="UP000007882"/>
    </source>
</evidence>
<sequence>MGDYFFYCRDRDGSAELRDRLVEEHWAFMDRFADQMIARGPTLTDDGETATGSLHIVDLPDPTTVTTFGYGNRTISPESTVPW</sequence>
<dbReference type="KEGG" id="ams:AMIS_32540"/>
<protein>
    <recommendedName>
        <fullName evidence="2">YCII-related domain-containing protein</fullName>
    </recommendedName>
</protein>
<dbReference type="SUPFAM" id="SSF54909">
    <property type="entry name" value="Dimeric alpha+beta barrel"/>
    <property type="match status" value="1"/>
</dbReference>
<comment type="similarity">
    <text evidence="1">Belongs to the YciI family.</text>
</comment>
<evidence type="ECO:0000256" key="1">
    <source>
        <dbReference type="ARBA" id="ARBA00007689"/>
    </source>
</evidence>
<dbReference type="Pfam" id="PF03795">
    <property type="entry name" value="YCII"/>
    <property type="match status" value="1"/>
</dbReference>
<dbReference type="PATRIC" id="fig|512565.3.peg.3250"/>
<organism evidence="3 4">
    <name type="scientific">Actinoplanes missouriensis (strain ATCC 14538 / DSM 43046 / CBS 188.64 / JCM 3121 / NBRC 102363 / NCIMB 12654 / NRRL B-3342 / UNCC 431)</name>
    <dbReference type="NCBI Taxonomy" id="512565"/>
    <lineage>
        <taxon>Bacteria</taxon>
        <taxon>Bacillati</taxon>
        <taxon>Actinomycetota</taxon>
        <taxon>Actinomycetes</taxon>
        <taxon>Micromonosporales</taxon>
        <taxon>Micromonosporaceae</taxon>
        <taxon>Actinoplanes</taxon>
    </lineage>
</organism>
<dbReference type="Proteomes" id="UP000007882">
    <property type="component" value="Chromosome"/>
</dbReference>
<dbReference type="EMBL" id="AP012319">
    <property type="protein sequence ID" value="BAL88474.1"/>
    <property type="molecule type" value="Genomic_DNA"/>
</dbReference>
<reference evidence="3 4" key="1">
    <citation type="submission" date="2012-02" db="EMBL/GenBank/DDBJ databases">
        <title>Complete genome sequence of Actinoplanes missouriensis 431 (= NBRC 102363).</title>
        <authorList>
            <person name="Ohnishi Y."/>
            <person name="Ishikawa J."/>
            <person name="Sekine M."/>
            <person name="Hosoyama A."/>
            <person name="Harada T."/>
            <person name="Narita H."/>
            <person name="Hata T."/>
            <person name="Konno Y."/>
            <person name="Tutikane K."/>
            <person name="Fujita N."/>
            <person name="Horinouchi S."/>
            <person name="Hayakawa M."/>
        </authorList>
    </citation>
    <scope>NUCLEOTIDE SEQUENCE [LARGE SCALE GENOMIC DNA]</scope>
    <source>
        <strain evidence="4">ATCC 14538 / DSM 43046 / CBS 188.64 / JCM 3121 / NBRC 102363 / NCIMB 12654 / NRRL B-3342 / UNCC 431</strain>
    </source>
</reference>
<dbReference type="RefSeq" id="WP_014443369.1">
    <property type="nucleotide sequence ID" value="NC_017093.1"/>
</dbReference>
<dbReference type="InterPro" id="IPR011008">
    <property type="entry name" value="Dimeric_a/b-barrel"/>
</dbReference>
<dbReference type="InterPro" id="IPR005545">
    <property type="entry name" value="YCII"/>
</dbReference>
<evidence type="ECO:0000259" key="2">
    <source>
        <dbReference type="Pfam" id="PF03795"/>
    </source>
</evidence>
<proteinExistence type="inferred from homology"/>
<dbReference type="AlphaFoldDB" id="I0H637"/>
<accession>I0H637</accession>
<dbReference type="Gene3D" id="3.30.70.1060">
    <property type="entry name" value="Dimeric alpha+beta barrel"/>
    <property type="match status" value="1"/>
</dbReference>
<dbReference type="STRING" id="512565.AMIS_32540"/>
<gene>
    <name evidence="3" type="ordered locus">AMIS_32540</name>
</gene>
<keyword evidence="4" id="KW-1185">Reference proteome</keyword>
<evidence type="ECO:0000313" key="3">
    <source>
        <dbReference type="EMBL" id="BAL88474.1"/>
    </source>
</evidence>
<dbReference type="HOGENOM" id="CLU_2535080_0_0_11"/>
<dbReference type="eggNOG" id="COG2350">
    <property type="taxonomic scope" value="Bacteria"/>
</dbReference>
<name>I0H637_ACTM4</name>